<dbReference type="RefSeq" id="WP_190996756.1">
    <property type="nucleotide sequence ID" value="NZ_JACXSI010000004.1"/>
</dbReference>
<evidence type="ECO:0000256" key="4">
    <source>
        <dbReference type="ARBA" id="ARBA00023004"/>
    </source>
</evidence>
<dbReference type="Pfam" id="PF03055">
    <property type="entry name" value="RPE65"/>
    <property type="match status" value="1"/>
</dbReference>
<dbReference type="PANTHER" id="PTHR10543:SF89">
    <property type="entry name" value="CAROTENOID 9,10(9',10')-CLEAVAGE DIOXYGENASE 1"/>
    <property type="match status" value="1"/>
</dbReference>
<gene>
    <name evidence="6" type="ORF">IEO70_02425</name>
</gene>
<keyword evidence="4 5" id="KW-0408">Iron</keyword>
<keyword evidence="3" id="KW-0560">Oxidoreductase</keyword>
<protein>
    <submittedName>
        <fullName evidence="6">Carotenoid oxygenase family protein</fullName>
    </submittedName>
</protein>
<accession>A0A927CSS6</accession>
<dbReference type="Proteomes" id="UP000602076">
    <property type="component" value="Unassembled WGS sequence"/>
</dbReference>
<dbReference type="AlphaFoldDB" id="A0A927CSS6"/>
<dbReference type="GO" id="GO:0010436">
    <property type="term" value="F:carotenoid dioxygenase activity"/>
    <property type="evidence" value="ECO:0007669"/>
    <property type="project" value="TreeGrafter"/>
</dbReference>
<dbReference type="EMBL" id="JACXSI010000004">
    <property type="protein sequence ID" value="MBD3107208.1"/>
    <property type="molecule type" value="Genomic_DNA"/>
</dbReference>
<feature type="binding site" evidence="5">
    <location>
        <position position="279"/>
    </location>
    <ligand>
        <name>Fe cation</name>
        <dbReference type="ChEBI" id="CHEBI:24875"/>
        <note>catalytic</note>
    </ligand>
</feature>
<reference evidence="6" key="1">
    <citation type="submission" date="2020-09" db="EMBL/GenBank/DDBJ databases">
        <title>Bacillus faecalis sp. nov., a moderately halophilic bacterium isolated from cow faeces.</title>
        <authorList>
            <person name="Jiang L."/>
            <person name="Lee J."/>
        </authorList>
    </citation>
    <scope>NUCLEOTIDE SEQUENCE</scope>
    <source>
        <strain evidence="6">AGMB 02131</strain>
    </source>
</reference>
<comment type="cofactor">
    <cofactor evidence="5">
        <name>Fe(2+)</name>
        <dbReference type="ChEBI" id="CHEBI:29033"/>
    </cofactor>
    <text evidence="5">Binds 1 Fe(2+) ion per subunit.</text>
</comment>
<feature type="binding site" evidence="5">
    <location>
        <position position="167"/>
    </location>
    <ligand>
        <name>Fe cation</name>
        <dbReference type="ChEBI" id="CHEBI:24875"/>
        <note>catalytic</note>
    </ligand>
</feature>
<organism evidence="6 7">
    <name type="scientific">Peribacillus faecalis</name>
    <dbReference type="NCBI Taxonomy" id="2772559"/>
    <lineage>
        <taxon>Bacteria</taxon>
        <taxon>Bacillati</taxon>
        <taxon>Bacillota</taxon>
        <taxon>Bacilli</taxon>
        <taxon>Bacillales</taxon>
        <taxon>Bacillaceae</taxon>
        <taxon>Peribacillus</taxon>
    </lineage>
</organism>
<name>A0A927CSS6_9BACI</name>
<evidence type="ECO:0000256" key="1">
    <source>
        <dbReference type="ARBA" id="ARBA00006787"/>
    </source>
</evidence>
<evidence type="ECO:0000256" key="2">
    <source>
        <dbReference type="ARBA" id="ARBA00022723"/>
    </source>
</evidence>
<proteinExistence type="inferred from homology"/>
<feature type="binding site" evidence="5">
    <location>
        <position position="460"/>
    </location>
    <ligand>
        <name>Fe cation</name>
        <dbReference type="ChEBI" id="CHEBI:24875"/>
        <note>catalytic</note>
    </ligand>
</feature>
<dbReference type="GO" id="GO:0016121">
    <property type="term" value="P:carotene catabolic process"/>
    <property type="evidence" value="ECO:0007669"/>
    <property type="project" value="TreeGrafter"/>
</dbReference>
<keyword evidence="7" id="KW-1185">Reference proteome</keyword>
<comment type="caution">
    <text evidence="6">The sequence shown here is derived from an EMBL/GenBank/DDBJ whole genome shotgun (WGS) entry which is preliminary data.</text>
</comment>
<dbReference type="GO" id="GO:0046872">
    <property type="term" value="F:metal ion binding"/>
    <property type="evidence" value="ECO:0007669"/>
    <property type="project" value="UniProtKB-KW"/>
</dbReference>
<evidence type="ECO:0000313" key="7">
    <source>
        <dbReference type="Proteomes" id="UP000602076"/>
    </source>
</evidence>
<dbReference type="PANTHER" id="PTHR10543">
    <property type="entry name" value="BETA-CAROTENE DIOXYGENASE"/>
    <property type="match status" value="1"/>
</dbReference>
<feature type="binding site" evidence="5">
    <location>
        <position position="215"/>
    </location>
    <ligand>
        <name>Fe cation</name>
        <dbReference type="ChEBI" id="CHEBI:24875"/>
        <note>catalytic</note>
    </ligand>
</feature>
<comment type="similarity">
    <text evidence="1">Belongs to the carotenoid oxygenase family.</text>
</comment>
<dbReference type="InterPro" id="IPR004294">
    <property type="entry name" value="Carotenoid_Oase"/>
</dbReference>
<evidence type="ECO:0000313" key="6">
    <source>
        <dbReference type="EMBL" id="MBD3107208.1"/>
    </source>
</evidence>
<sequence length="470" mass="54126">MHQLQVNPYLTEKLYAPIEQEIDGQELKPIEGKIPDDLNGAYIRNGPNPKYEPNGRYHWFDGDGMLHGVYFENGRAIYRNRYINTRGFKEEVKNGGPIWGGLLEDVRKNPSYEPLKNTSNTDVVFHGDSLLSLWYRAGEPYRIDAKTLETIGGETFNDQLTCNLSAHSKVDEKTGELIFFDYGNIYPYMMYGVTSKENELKHLVPIDLPGPRLPHDMAITENYSILMDLPLFNDPESVKKGRYKVKFFRELPSRFGILPRYGDNSQIRWFEASPCYIYHVVNAWEEGDEIVIIGCRVKEPVPSESKTDGPIERMLSFLRLDAQLHYWRFNLKTGKVREGELCDRNSEFPTMNLHYAGRPSKYAYNVTIENTLTLKFNGLVKYDLQTGSSQTHFFGEGRNGTEAAFAPRDNAVDEDDGYLVTYVYDELRDRSEVLIYDAKHFDIGPITVLELPQRVPMGFHATWVDGYKLK</sequence>
<evidence type="ECO:0000256" key="5">
    <source>
        <dbReference type="PIRSR" id="PIRSR604294-1"/>
    </source>
</evidence>
<evidence type="ECO:0000256" key="3">
    <source>
        <dbReference type="ARBA" id="ARBA00023002"/>
    </source>
</evidence>
<keyword evidence="2 5" id="KW-0479">Metal-binding</keyword>